<keyword evidence="4" id="KW-0804">Transcription</keyword>
<dbReference type="InterPro" id="IPR001471">
    <property type="entry name" value="AP2/ERF_dom"/>
</dbReference>
<dbReference type="PANTHER" id="PTHR31194:SF140">
    <property type="entry name" value="ETHYLENE-RESPONSIVE TRANSCRIPTION FACTOR CRF2"/>
    <property type="match status" value="1"/>
</dbReference>
<dbReference type="PROSITE" id="PS51032">
    <property type="entry name" value="AP2_ERF"/>
    <property type="match status" value="2"/>
</dbReference>
<feature type="domain" description="AP2/ERF" evidence="7">
    <location>
        <begin position="191"/>
        <end position="251"/>
    </location>
</feature>
<dbReference type="GO" id="GO:0005634">
    <property type="term" value="C:nucleus"/>
    <property type="evidence" value="ECO:0007669"/>
    <property type="project" value="UniProtKB-SubCell"/>
</dbReference>
<dbReference type="SMART" id="SM00380">
    <property type="entry name" value="AP2"/>
    <property type="match status" value="2"/>
</dbReference>
<feature type="region of interest" description="Disordered" evidence="6">
    <location>
        <begin position="278"/>
        <end position="338"/>
    </location>
</feature>
<dbReference type="SUPFAM" id="SSF54171">
    <property type="entry name" value="DNA-binding domain"/>
    <property type="match status" value="2"/>
</dbReference>
<evidence type="ECO:0000256" key="5">
    <source>
        <dbReference type="ARBA" id="ARBA00023242"/>
    </source>
</evidence>
<keyword evidence="2" id="KW-0805">Transcription regulation</keyword>
<evidence type="ECO:0000256" key="3">
    <source>
        <dbReference type="ARBA" id="ARBA00023125"/>
    </source>
</evidence>
<reference evidence="8 9" key="1">
    <citation type="journal article" date="2009" name="Science">
        <title>Green evolution and dynamic adaptations revealed by genomes of the marine picoeukaryotes Micromonas.</title>
        <authorList>
            <person name="Worden A.Z."/>
            <person name="Lee J.H."/>
            <person name="Mock T."/>
            <person name="Rouze P."/>
            <person name="Simmons M.P."/>
            <person name="Aerts A.L."/>
            <person name="Allen A.E."/>
            <person name="Cuvelier M.L."/>
            <person name="Derelle E."/>
            <person name="Everett M.V."/>
            <person name="Foulon E."/>
            <person name="Grimwood J."/>
            <person name="Gundlach H."/>
            <person name="Henrissat B."/>
            <person name="Napoli C."/>
            <person name="McDonald S.M."/>
            <person name="Parker M.S."/>
            <person name="Rombauts S."/>
            <person name="Salamov A."/>
            <person name="Von Dassow P."/>
            <person name="Badger J.H."/>
            <person name="Coutinho P.M."/>
            <person name="Demir E."/>
            <person name="Dubchak I."/>
            <person name="Gentemann C."/>
            <person name="Eikrem W."/>
            <person name="Gready J.E."/>
            <person name="John U."/>
            <person name="Lanier W."/>
            <person name="Lindquist E.A."/>
            <person name="Lucas S."/>
            <person name="Mayer K.F."/>
            <person name="Moreau H."/>
            <person name="Not F."/>
            <person name="Otillar R."/>
            <person name="Panaud O."/>
            <person name="Pangilinan J."/>
            <person name="Paulsen I."/>
            <person name="Piegu B."/>
            <person name="Poliakov A."/>
            <person name="Robbens S."/>
            <person name="Schmutz J."/>
            <person name="Toulza E."/>
            <person name="Wyss T."/>
            <person name="Zelensky A."/>
            <person name="Zhou K."/>
            <person name="Armbrust E.V."/>
            <person name="Bhattacharya D."/>
            <person name="Goodenough U.W."/>
            <person name="Van de Peer Y."/>
            <person name="Grigoriev I.V."/>
        </authorList>
    </citation>
    <scope>NUCLEOTIDE SEQUENCE [LARGE SCALE GENOMIC DNA]</scope>
    <source>
        <strain evidence="8 9">CCMP1545</strain>
    </source>
</reference>
<proteinExistence type="predicted"/>
<accession>C1MHA8</accession>
<dbReference type="EMBL" id="GG663735">
    <property type="protein sequence ID" value="EEH60176.1"/>
    <property type="molecule type" value="Genomic_DNA"/>
</dbReference>
<dbReference type="KEGG" id="mpp:MICPUCDRAFT_50111"/>
<dbReference type="PANTHER" id="PTHR31194">
    <property type="entry name" value="SHN SHINE , DNA BINDING / TRANSCRIPTION FACTOR"/>
    <property type="match status" value="1"/>
</dbReference>
<dbReference type="AlphaFoldDB" id="C1MHA8"/>
<evidence type="ECO:0000313" key="9">
    <source>
        <dbReference type="Proteomes" id="UP000001876"/>
    </source>
</evidence>
<dbReference type="GeneID" id="9680935"/>
<dbReference type="OrthoDB" id="1932364at2759"/>
<dbReference type="Gene3D" id="3.30.730.10">
    <property type="entry name" value="AP2/ERF domain"/>
    <property type="match status" value="2"/>
</dbReference>
<feature type="region of interest" description="Disordered" evidence="6">
    <location>
        <begin position="354"/>
        <end position="397"/>
    </location>
</feature>
<dbReference type="OMA" id="ENAWSAS"/>
<feature type="domain" description="AP2/ERF" evidence="7">
    <location>
        <begin position="79"/>
        <end position="136"/>
    </location>
</feature>
<dbReference type="InterPro" id="IPR036955">
    <property type="entry name" value="AP2/ERF_dom_sf"/>
</dbReference>
<name>C1MHA8_MICPC</name>
<dbReference type="Proteomes" id="UP000001876">
    <property type="component" value="Unassembled WGS sequence"/>
</dbReference>
<feature type="region of interest" description="Disordered" evidence="6">
    <location>
        <begin position="1"/>
        <end position="81"/>
    </location>
</feature>
<feature type="compositionally biased region" description="Polar residues" evidence="6">
    <location>
        <begin position="64"/>
        <end position="77"/>
    </location>
</feature>
<sequence>MPTFKHTGSPPPPSSPSAAAGDVDASAPPEVDDHYRNTIEQLKRDIDAAPPRPKDADGAAGGKPTSSYPATNQNNPRSGFRGVSQKSLNCYGASVYVSRLNRNVFLGVFPSAELAARMYDAAATIVFGPDAYVNFPGSATHEPPTGAQVAAMKLKVTGGRTASCKECGQELPVKTRVCGRCRAPVKFKDVPFKGVRVKLRGNNQPRYQAVFCLKGKVEFIGTFRTQEEAARAYDARAREAYGDEEGRTNFATTAEADAACEVGLRKLSAAGGDLAPIVTKRKSERKSDGDDSDDELELRRRKKRRREEKASGGGNGGGGNGGGGKGKGGGSGRGRRSNYYDRLLVSGGGGFVDADERAWGGGAGNDLSSTGGLDFSVAPPKQRKGGKSIAEQLLGSL</sequence>
<feature type="compositionally biased region" description="Low complexity" evidence="6">
    <location>
        <begin position="16"/>
        <end position="29"/>
    </location>
</feature>
<evidence type="ECO:0000259" key="7">
    <source>
        <dbReference type="PROSITE" id="PS51032"/>
    </source>
</evidence>
<organism evidence="9">
    <name type="scientific">Micromonas pusilla (strain CCMP1545)</name>
    <name type="common">Picoplanktonic green alga</name>
    <dbReference type="NCBI Taxonomy" id="564608"/>
    <lineage>
        <taxon>Eukaryota</taxon>
        <taxon>Viridiplantae</taxon>
        <taxon>Chlorophyta</taxon>
        <taxon>Mamiellophyceae</taxon>
        <taxon>Mamiellales</taxon>
        <taxon>Mamiellaceae</taxon>
        <taxon>Micromonas</taxon>
    </lineage>
</organism>
<gene>
    <name evidence="8" type="ORF">MICPUCDRAFT_50111</name>
</gene>
<evidence type="ECO:0000256" key="2">
    <source>
        <dbReference type="ARBA" id="ARBA00023015"/>
    </source>
</evidence>
<protein>
    <submittedName>
        <fullName evidence="8">Rav-like protein</fullName>
    </submittedName>
</protein>
<dbReference type="RefSeq" id="XP_003054924.1">
    <property type="nucleotide sequence ID" value="XM_003054878.1"/>
</dbReference>
<feature type="compositionally biased region" description="Gly residues" evidence="6">
    <location>
        <begin position="311"/>
        <end position="332"/>
    </location>
</feature>
<keyword evidence="9" id="KW-1185">Reference proteome</keyword>
<evidence type="ECO:0000313" key="8">
    <source>
        <dbReference type="EMBL" id="EEH60176.1"/>
    </source>
</evidence>
<evidence type="ECO:0000256" key="4">
    <source>
        <dbReference type="ARBA" id="ARBA00023163"/>
    </source>
</evidence>
<comment type="subcellular location">
    <subcellularLocation>
        <location evidence="1">Nucleus</location>
    </subcellularLocation>
</comment>
<dbReference type="GO" id="GO:0003700">
    <property type="term" value="F:DNA-binding transcription factor activity"/>
    <property type="evidence" value="ECO:0007669"/>
    <property type="project" value="InterPro"/>
</dbReference>
<dbReference type="InterPro" id="IPR050913">
    <property type="entry name" value="AP2/ERF_ERF"/>
</dbReference>
<evidence type="ECO:0000256" key="1">
    <source>
        <dbReference type="ARBA" id="ARBA00004123"/>
    </source>
</evidence>
<feature type="compositionally biased region" description="Basic and acidic residues" evidence="6">
    <location>
        <begin position="31"/>
        <end position="57"/>
    </location>
</feature>
<dbReference type="InterPro" id="IPR016177">
    <property type="entry name" value="DNA-bd_dom_sf"/>
</dbReference>
<keyword evidence="3" id="KW-0238">DNA-binding</keyword>
<dbReference type="GO" id="GO:0003677">
    <property type="term" value="F:DNA binding"/>
    <property type="evidence" value="ECO:0007669"/>
    <property type="project" value="UniProtKB-KW"/>
</dbReference>
<keyword evidence="5" id="KW-0539">Nucleus</keyword>
<evidence type="ECO:0000256" key="6">
    <source>
        <dbReference type="SAM" id="MobiDB-lite"/>
    </source>
</evidence>